<accession>A0A543I8U9</accession>
<dbReference type="SUPFAM" id="SSF51338">
    <property type="entry name" value="Composite domain of metallo-dependent hydrolases"/>
    <property type="match status" value="1"/>
</dbReference>
<evidence type="ECO:0000259" key="1">
    <source>
        <dbReference type="Pfam" id="PF01979"/>
    </source>
</evidence>
<dbReference type="Gene3D" id="3.20.20.140">
    <property type="entry name" value="Metal-dependent hydrolases"/>
    <property type="match status" value="1"/>
</dbReference>
<name>A0A543I8U9_9ACTN</name>
<protein>
    <submittedName>
        <fullName evidence="2">Imidazolonepropionase-like amidohydrolase</fullName>
    </submittedName>
</protein>
<dbReference type="InterPro" id="IPR051781">
    <property type="entry name" value="Metallo-dep_Hydrolase"/>
</dbReference>
<dbReference type="Proteomes" id="UP000316706">
    <property type="component" value="Unassembled WGS sequence"/>
</dbReference>
<proteinExistence type="predicted"/>
<dbReference type="InterPro" id="IPR057744">
    <property type="entry name" value="OTAase-like"/>
</dbReference>
<keyword evidence="2" id="KW-0378">Hydrolase</keyword>
<gene>
    <name evidence="2" type="ORF">FHX41_0598</name>
</gene>
<organism evidence="2 3">
    <name type="scientific">Actinomadura hallensis</name>
    <dbReference type="NCBI Taxonomy" id="337895"/>
    <lineage>
        <taxon>Bacteria</taxon>
        <taxon>Bacillati</taxon>
        <taxon>Actinomycetota</taxon>
        <taxon>Actinomycetes</taxon>
        <taxon>Streptosporangiales</taxon>
        <taxon>Thermomonosporaceae</taxon>
        <taxon>Actinomadura</taxon>
    </lineage>
</organism>
<sequence length="457" mass="48057">MVRAAFGRRPAGRQTVVSERVAAGPVVLRDVRVLDGIGDRPRPGHVVTEGTKIKAVGDGEPPPAGEGATVVDGRGMTLIPGLTDAHVHLILAGATQAELMLGGAGLGYLKGAAEARAMLMRGFTTVRDMAGDTGDLKRMIDAGALPGPRIYPSHAGLSQTAGHGDFGMVYDVPTALGGTATRAERLGLMRVADGPAQVLAGVREQLRKGASQIKMMAGGGVASAYDHLDVLQYTPDELRAGVRAAADWGTYVAVHVYTGAGIRRAVEAGVRVIEHGQLAGEDDVRFMADHGVFWCLQPFAESDHRYPDPASAEKNRRVCAGVERAFGMALEHGVRLAFGTDLMLDPAHSARQSEMLTRMAGLAGGPVAALKIATSGNAALFRMSGPRDPYQLPTPADEAAFGNKPHLAHLGVIAEGAWADMLLVDGDLTRDLRPLADPDANLKVIIKDGRIHKNLLT</sequence>
<dbReference type="CDD" id="cd01299">
    <property type="entry name" value="Met_dep_hydrolase_A"/>
    <property type="match status" value="1"/>
</dbReference>
<dbReference type="InterPro" id="IPR011059">
    <property type="entry name" value="Metal-dep_hydrolase_composite"/>
</dbReference>
<evidence type="ECO:0000313" key="3">
    <source>
        <dbReference type="Proteomes" id="UP000316706"/>
    </source>
</evidence>
<dbReference type="Pfam" id="PF01979">
    <property type="entry name" value="Amidohydro_1"/>
    <property type="match status" value="1"/>
</dbReference>
<comment type="caution">
    <text evidence="2">The sequence shown here is derived from an EMBL/GenBank/DDBJ whole genome shotgun (WGS) entry which is preliminary data.</text>
</comment>
<dbReference type="PANTHER" id="PTHR43135:SF3">
    <property type="entry name" value="ALPHA-D-RIBOSE 1-METHYLPHOSPHONATE 5-TRIPHOSPHATE DIPHOSPHATASE"/>
    <property type="match status" value="1"/>
</dbReference>
<dbReference type="InterPro" id="IPR032466">
    <property type="entry name" value="Metal_Hydrolase"/>
</dbReference>
<evidence type="ECO:0000313" key="2">
    <source>
        <dbReference type="EMBL" id="TQM67001.1"/>
    </source>
</evidence>
<dbReference type="InterPro" id="IPR006680">
    <property type="entry name" value="Amidohydro-rel"/>
</dbReference>
<dbReference type="AlphaFoldDB" id="A0A543I8U9"/>
<feature type="domain" description="Amidohydrolase-related" evidence="1">
    <location>
        <begin position="77"/>
        <end position="383"/>
    </location>
</feature>
<dbReference type="GO" id="GO:0016810">
    <property type="term" value="F:hydrolase activity, acting on carbon-nitrogen (but not peptide) bonds"/>
    <property type="evidence" value="ECO:0007669"/>
    <property type="project" value="InterPro"/>
</dbReference>
<reference evidence="2 3" key="1">
    <citation type="submission" date="2019-06" db="EMBL/GenBank/DDBJ databases">
        <title>Sequencing the genomes of 1000 actinobacteria strains.</title>
        <authorList>
            <person name="Klenk H.-P."/>
        </authorList>
    </citation>
    <scope>NUCLEOTIDE SEQUENCE [LARGE SCALE GENOMIC DNA]</scope>
    <source>
        <strain evidence="2 3">DSM 45043</strain>
    </source>
</reference>
<dbReference type="Gene3D" id="2.30.40.10">
    <property type="entry name" value="Urease, subunit C, domain 1"/>
    <property type="match status" value="1"/>
</dbReference>
<dbReference type="PANTHER" id="PTHR43135">
    <property type="entry name" value="ALPHA-D-RIBOSE 1-METHYLPHOSPHONATE 5-TRIPHOSPHATE DIPHOSPHATASE"/>
    <property type="match status" value="1"/>
</dbReference>
<dbReference type="SUPFAM" id="SSF51556">
    <property type="entry name" value="Metallo-dependent hydrolases"/>
    <property type="match status" value="1"/>
</dbReference>
<keyword evidence="3" id="KW-1185">Reference proteome</keyword>
<dbReference type="EMBL" id="VFPO01000001">
    <property type="protein sequence ID" value="TQM67001.1"/>
    <property type="molecule type" value="Genomic_DNA"/>
</dbReference>